<dbReference type="RefSeq" id="WP_183343701.1">
    <property type="nucleotide sequence ID" value="NZ_JACHNU010000005.1"/>
</dbReference>
<organism evidence="1 2">
    <name type="scientific">Conexibacter arvalis</name>
    <dbReference type="NCBI Taxonomy" id="912552"/>
    <lineage>
        <taxon>Bacteria</taxon>
        <taxon>Bacillati</taxon>
        <taxon>Actinomycetota</taxon>
        <taxon>Thermoleophilia</taxon>
        <taxon>Solirubrobacterales</taxon>
        <taxon>Conexibacteraceae</taxon>
        <taxon>Conexibacter</taxon>
    </lineage>
</organism>
<comment type="caution">
    <text evidence="1">The sequence shown here is derived from an EMBL/GenBank/DDBJ whole genome shotgun (WGS) entry which is preliminary data.</text>
</comment>
<proteinExistence type="predicted"/>
<protein>
    <submittedName>
        <fullName evidence="1">Uncharacterized protein</fullName>
    </submittedName>
</protein>
<name>A0A840IIY8_9ACTN</name>
<accession>A0A840IIY8</accession>
<keyword evidence="2" id="KW-1185">Reference proteome</keyword>
<evidence type="ECO:0000313" key="1">
    <source>
        <dbReference type="EMBL" id="MBB4663984.1"/>
    </source>
</evidence>
<sequence>MPLVIATTTAFCLWITLWAIGISGFDGLLLCTAIVLIVAGIRALGQFLPGADRRRLPGRANAPQGGW</sequence>
<reference evidence="1 2" key="1">
    <citation type="submission" date="2020-08" db="EMBL/GenBank/DDBJ databases">
        <title>Genomic Encyclopedia of Archaeal and Bacterial Type Strains, Phase II (KMG-II): from individual species to whole genera.</title>
        <authorList>
            <person name="Goeker M."/>
        </authorList>
    </citation>
    <scope>NUCLEOTIDE SEQUENCE [LARGE SCALE GENOMIC DNA]</scope>
    <source>
        <strain evidence="1 2">DSM 23288</strain>
    </source>
</reference>
<evidence type="ECO:0000313" key="2">
    <source>
        <dbReference type="Proteomes" id="UP000585272"/>
    </source>
</evidence>
<gene>
    <name evidence="1" type="ORF">BDZ31_003585</name>
</gene>
<dbReference type="EMBL" id="JACHNU010000005">
    <property type="protein sequence ID" value="MBB4663984.1"/>
    <property type="molecule type" value="Genomic_DNA"/>
</dbReference>
<dbReference type="AlphaFoldDB" id="A0A840IIY8"/>
<dbReference type="Proteomes" id="UP000585272">
    <property type="component" value="Unassembled WGS sequence"/>
</dbReference>